<dbReference type="OrthoDB" id="387664at2759"/>
<keyword evidence="4" id="KW-1185">Reference proteome</keyword>
<reference evidence="4" key="1">
    <citation type="submission" date="2017-04" db="EMBL/GenBank/DDBJ databases">
        <title>Plasmodium gonderi genome.</title>
        <authorList>
            <person name="Arisue N."/>
            <person name="Honma H."/>
            <person name="Kawai S."/>
            <person name="Tougan T."/>
            <person name="Tanabe K."/>
            <person name="Horii T."/>
        </authorList>
    </citation>
    <scope>NUCLEOTIDE SEQUENCE [LARGE SCALE GENOMIC DNA]</scope>
    <source>
        <strain evidence="4">ATCC 30045</strain>
    </source>
</reference>
<sequence length="280" mass="31404">MDQDQFPIDANPIEGFEDSLESHVPHDIQPSIEEGMEHLGDFDPVPDVEPLLDENVFSEDTLENIPNFEDNVHDDLADLGAVDVQDLPDVDAQEFQELPEVVDAPEFQELPEVVDTGDIQDLPEVDAVPEFNAEDNAGLEDLGAEGGNPPEEPILPPPDLDEMFSEESIRKLREAIENSPCYQRRLAAYKQQQEALGKSIDIGPSSSMISPLYKLQFFGSYMKGMIHLVQNNYLVLLLIGLLIINVALFYSYFKSVSSNKKQSKEEKIKKELKSKSKENN</sequence>
<keyword evidence="2" id="KW-0812">Transmembrane</keyword>
<keyword evidence="2" id="KW-1133">Transmembrane helix</keyword>
<accession>A0A1Y1JGA4</accession>
<dbReference type="Proteomes" id="UP000195521">
    <property type="component" value="Unassembled WGS sequence"/>
</dbReference>
<evidence type="ECO:0000256" key="2">
    <source>
        <dbReference type="SAM" id="Phobius"/>
    </source>
</evidence>
<feature type="transmembrane region" description="Helical" evidence="2">
    <location>
        <begin position="233"/>
        <end position="253"/>
    </location>
</feature>
<dbReference type="GeneID" id="39748274"/>
<name>A0A1Y1JGA4_PLAGO</name>
<evidence type="ECO:0000256" key="1">
    <source>
        <dbReference type="SAM" id="MobiDB-lite"/>
    </source>
</evidence>
<gene>
    <name evidence="3" type="ORF">PGO_103100</name>
</gene>
<proteinExistence type="predicted"/>
<feature type="compositionally biased region" description="Basic and acidic residues" evidence="1">
    <location>
        <begin position="262"/>
        <end position="280"/>
    </location>
</feature>
<evidence type="ECO:0000313" key="3">
    <source>
        <dbReference type="EMBL" id="GAW81551.1"/>
    </source>
</evidence>
<protein>
    <submittedName>
        <fullName evidence="3">Skeleton-binding protein 1</fullName>
    </submittedName>
</protein>
<keyword evidence="2" id="KW-0472">Membrane</keyword>
<evidence type="ECO:0000313" key="4">
    <source>
        <dbReference type="Proteomes" id="UP000195521"/>
    </source>
</evidence>
<dbReference type="EMBL" id="BDQF01000011">
    <property type="protein sequence ID" value="GAW81551.1"/>
    <property type="molecule type" value="Genomic_DNA"/>
</dbReference>
<organism evidence="3 4">
    <name type="scientific">Plasmodium gonderi</name>
    <dbReference type="NCBI Taxonomy" id="77519"/>
    <lineage>
        <taxon>Eukaryota</taxon>
        <taxon>Sar</taxon>
        <taxon>Alveolata</taxon>
        <taxon>Apicomplexa</taxon>
        <taxon>Aconoidasida</taxon>
        <taxon>Haemosporida</taxon>
        <taxon>Plasmodiidae</taxon>
        <taxon>Plasmodium</taxon>
        <taxon>Plasmodium (Plasmodium)</taxon>
    </lineage>
</organism>
<comment type="caution">
    <text evidence="3">The sequence shown here is derived from an EMBL/GenBank/DDBJ whole genome shotgun (WGS) entry which is preliminary data.</text>
</comment>
<feature type="region of interest" description="Disordered" evidence="1">
    <location>
        <begin position="1"/>
        <end position="21"/>
    </location>
</feature>
<dbReference type="AlphaFoldDB" id="A0A1Y1JGA4"/>
<dbReference type="RefSeq" id="XP_028544140.1">
    <property type="nucleotide sequence ID" value="XM_028688339.1"/>
</dbReference>
<feature type="region of interest" description="Disordered" evidence="1">
    <location>
        <begin position="259"/>
        <end position="280"/>
    </location>
</feature>